<gene>
    <name evidence="1" type="ORF">Q3V37_25750</name>
</gene>
<proteinExistence type="predicted"/>
<dbReference type="Proteomes" id="UP001235874">
    <property type="component" value="Chromosome"/>
</dbReference>
<organism evidence="1 2">
    <name type="scientific">Micromonospora profundi</name>
    <dbReference type="NCBI Taxonomy" id="1420889"/>
    <lineage>
        <taxon>Bacteria</taxon>
        <taxon>Bacillati</taxon>
        <taxon>Actinomycetota</taxon>
        <taxon>Actinomycetes</taxon>
        <taxon>Micromonosporales</taxon>
        <taxon>Micromonosporaceae</taxon>
        <taxon>Micromonospora</taxon>
    </lineage>
</organism>
<evidence type="ECO:0008006" key="3">
    <source>
        <dbReference type="Google" id="ProtNLM"/>
    </source>
</evidence>
<dbReference type="RefSeq" id="WP_306271947.1">
    <property type="nucleotide sequence ID" value="NZ_CP130472.1"/>
</dbReference>
<dbReference type="EMBL" id="CP130472">
    <property type="protein sequence ID" value="WLS44758.1"/>
    <property type="molecule type" value="Genomic_DNA"/>
</dbReference>
<accession>A0AAJ6L4M9</accession>
<evidence type="ECO:0000313" key="1">
    <source>
        <dbReference type="EMBL" id="WLS44758.1"/>
    </source>
</evidence>
<dbReference type="InterPro" id="IPR014729">
    <property type="entry name" value="Rossmann-like_a/b/a_fold"/>
</dbReference>
<dbReference type="SUPFAM" id="SSF52402">
    <property type="entry name" value="Adenine nucleotide alpha hydrolases-like"/>
    <property type="match status" value="1"/>
</dbReference>
<name>A0AAJ6L4M9_9ACTN</name>
<keyword evidence="2" id="KW-1185">Reference proteome</keyword>
<protein>
    <recommendedName>
        <fullName evidence="3">Phosphoadenosine phosphosulphate reductase domain-containing protein</fullName>
    </recommendedName>
</protein>
<dbReference type="AlphaFoldDB" id="A0AAJ6L4M9"/>
<dbReference type="KEGG" id="mprn:Q3V37_25750"/>
<dbReference type="Gene3D" id="3.40.50.620">
    <property type="entry name" value="HUPs"/>
    <property type="match status" value="1"/>
</dbReference>
<sequence length="332" mass="36629">MTHSDHSEVLGRVHALIERFDLLPVNNVLVACSGGKDSTFACLVLRELGYIVQPLMVDMGYSAAWERSVSANLHSLGFEPICISAKAAHASLPDGANRKSLLNLSLTAVSREMPDARFTACTGCYNSKVLVMLNYIRNLGGGPFDRIVFGHHATDAASSFLKAALMYIDRWDDGNSMYDPRRFRDLAVQYRSSVIVGDRGLSERVRSLAADGKAATDEAPLQDLVMSSGELVVRPLFPVWEKEILGYAGSMGKLESSGCGHTSSKLRQTPREIVQYEIVRPLEEDESFRRHMTQMIEICLTADGRAAVDTRRLRPKLLGESYKPGFSGIEKL</sequence>
<reference evidence="1 2" key="1">
    <citation type="submission" date="2023-07" db="EMBL/GenBank/DDBJ databases">
        <title>Micromonospora profundi TRM 95458 converts glycerol to a new osmotic compound.</title>
        <authorList>
            <person name="Lu D."/>
        </authorList>
    </citation>
    <scope>NUCLEOTIDE SEQUENCE [LARGE SCALE GENOMIC DNA]</scope>
    <source>
        <strain evidence="1 2">TRM95458</strain>
    </source>
</reference>
<evidence type="ECO:0000313" key="2">
    <source>
        <dbReference type="Proteomes" id="UP001235874"/>
    </source>
</evidence>